<sequence>MDDNGEQPGTEYEGAAEILRRVSVWYSQAIMAERRAPAPDSQRLEHLMAKRQECVEDSQALKTATPEQVEQLAQRYAAHWKELTEP</sequence>
<evidence type="ECO:0000313" key="1">
    <source>
        <dbReference type="EMBL" id="GAA0454544.1"/>
    </source>
</evidence>
<dbReference type="RefSeq" id="WP_346094415.1">
    <property type="nucleotide sequence ID" value="NZ_BAAABY010000011.1"/>
</dbReference>
<name>A0ABN0ZPL6_9ACTN</name>
<gene>
    <name evidence="1" type="ORF">GCM10010361_18280</name>
</gene>
<proteinExistence type="predicted"/>
<keyword evidence="2" id="KW-1185">Reference proteome</keyword>
<organism evidence="1 2">
    <name type="scientific">Streptomyces olivaceiscleroticus</name>
    <dbReference type="NCBI Taxonomy" id="68245"/>
    <lineage>
        <taxon>Bacteria</taxon>
        <taxon>Bacillati</taxon>
        <taxon>Actinomycetota</taxon>
        <taxon>Actinomycetes</taxon>
        <taxon>Kitasatosporales</taxon>
        <taxon>Streptomycetaceae</taxon>
        <taxon>Streptomyces</taxon>
    </lineage>
</organism>
<dbReference type="Proteomes" id="UP001500909">
    <property type="component" value="Unassembled WGS sequence"/>
</dbReference>
<accession>A0ABN0ZPL6</accession>
<dbReference type="EMBL" id="BAAABY010000011">
    <property type="protein sequence ID" value="GAA0454544.1"/>
    <property type="molecule type" value="Genomic_DNA"/>
</dbReference>
<reference evidence="1 2" key="1">
    <citation type="journal article" date="2019" name="Int. J. Syst. Evol. Microbiol.">
        <title>The Global Catalogue of Microorganisms (GCM) 10K type strain sequencing project: providing services to taxonomists for standard genome sequencing and annotation.</title>
        <authorList>
            <consortium name="The Broad Institute Genomics Platform"/>
            <consortium name="The Broad Institute Genome Sequencing Center for Infectious Disease"/>
            <person name="Wu L."/>
            <person name="Ma J."/>
        </authorList>
    </citation>
    <scope>NUCLEOTIDE SEQUENCE [LARGE SCALE GENOMIC DNA]</scope>
    <source>
        <strain evidence="1 2">JCM 4805</strain>
    </source>
</reference>
<protein>
    <submittedName>
        <fullName evidence="1">Uncharacterized protein</fullName>
    </submittedName>
</protein>
<comment type="caution">
    <text evidence="1">The sequence shown here is derived from an EMBL/GenBank/DDBJ whole genome shotgun (WGS) entry which is preliminary data.</text>
</comment>
<evidence type="ECO:0000313" key="2">
    <source>
        <dbReference type="Proteomes" id="UP001500909"/>
    </source>
</evidence>